<gene>
    <name evidence="4" type="ORF">BCR26_04235</name>
</gene>
<dbReference type="STRING" id="762845.BCR26_04235"/>
<keyword evidence="2" id="KW-0597">Phosphoprotein</keyword>
<comment type="caution">
    <text evidence="4">The sequence shown here is derived from an EMBL/GenBank/DDBJ whole genome shotgun (WGS) entry which is preliminary data.</text>
</comment>
<dbReference type="PROSITE" id="PS50075">
    <property type="entry name" value="CARRIER"/>
    <property type="match status" value="1"/>
</dbReference>
<evidence type="ECO:0000256" key="2">
    <source>
        <dbReference type="ARBA" id="ARBA00022553"/>
    </source>
</evidence>
<proteinExistence type="predicted"/>
<dbReference type="Pfam" id="PF00550">
    <property type="entry name" value="PP-binding"/>
    <property type="match status" value="1"/>
</dbReference>
<dbReference type="InterPro" id="IPR006162">
    <property type="entry name" value="Ppantetheine_attach_site"/>
</dbReference>
<dbReference type="PROSITE" id="PS00012">
    <property type="entry name" value="PHOSPHOPANTETHEINE"/>
    <property type="match status" value="1"/>
</dbReference>
<dbReference type="EMBL" id="MIEK01000045">
    <property type="protein sequence ID" value="OEH81462.1"/>
    <property type="molecule type" value="Genomic_DNA"/>
</dbReference>
<dbReference type="RefSeq" id="WP_069699517.1">
    <property type="nucleotide sequence ID" value="NZ_JAGGMA010000013.1"/>
</dbReference>
<name>A0A1E5KU94_9ENTE</name>
<dbReference type="SUPFAM" id="SSF47336">
    <property type="entry name" value="ACP-like"/>
    <property type="match status" value="1"/>
</dbReference>
<evidence type="ECO:0000313" key="5">
    <source>
        <dbReference type="Proteomes" id="UP000095256"/>
    </source>
</evidence>
<organism evidence="4 5">
    <name type="scientific">Enterococcus rivorum</name>
    <dbReference type="NCBI Taxonomy" id="762845"/>
    <lineage>
        <taxon>Bacteria</taxon>
        <taxon>Bacillati</taxon>
        <taxon>Bacillota</taxon>
        <taxon>Bacilli</taxon>
        <taxon>Lactobacillales</taxon>
        <taxon>Enterococcaceae</taxon>
        <taxon>Enterococcus</taxon>
    </lineage>
</organism>
<dbReference type="OrthoDB" id="2619420at2"/>
<reference evidence="4 5" key="1">
    <citation type="submission" date="2016-09" db="EMBL/GenBank/DDBJ databases">
        <authorList>
            <person name="Capua I."/>
            <person name="De Benedictis P."/>
            <person name="Joannis T."/>
            <person name="Lombin L.H."/>
            <person name="Cattoli G."/>
        </authorList>
    </citation>
    <scope>NUCLEOTIDE SEQUENCE [LARGE SCALE GENOMIC DNA]</scope>
    <source>
        <strain evidence="4 5">LMG 25899</strain>
    </source>
</reference>
<evidence type="ECO:0000256" key="1">
    <source>
        <dbReference type="ARBA" id="ARBA00022450"/>
    </source>
</evidence>
<dbReference type="AlphaFoldDB" id="A0A1E5KU94"/>
<protein>
    <recommendedName>
        <fullName evidence="3">Carrier domain-containing protein</fullName>
    </recommendedName>
</protein>
<sequence>MGEIESFLISEVQVITKTTFMAVDRERPFIELGIDSIDFINLIVAIEEKYNFEIDDSMLTFSNEICVKSLVFYISNKLEKECTK</sequence>
<feature type="domain" description="Carrier" evidence="3">
    <location>
        <begin position="1"/>
        <end position="78"/>
    </location>
</feature>
<dbReference type="InterPro" id="IPR036736">
    <property type="entry name" value="ACP-like_sf"/>
</dbReference>
<keyword evidence="5" id="KW-1185">Reference proteome</keyword>
<dbReference type="InterPro" id="IPR009081">
    <property type="entry name" value="PP-bd_ACP"/>
</dbReference>
<dbReference type="Proteomes" id="UP000095256">
    <property type="component" value="Unassembled WGS sequence"/>
</dbReference>
<accession>A0A1E5KU94</accession>
<dbReference type="Gene3D" id="1.10.1200.10">
    <property type="entry name" value="ACP-like"/>
    <property type="match status" value="1"/>
</dbReference>
<keyword evidence="1" id="KW-0596">Phosphopantetheine</keyword>
<evidence type="ECO:0000313" key="4">
    <source>
        <dbReference type="EMBL" id="OEH81462.1"/>
    </source>
</evidence>
<evidence type="ECO:0000259" key="3">
    <source>
        <dbReference type="PROSITE" id="PS50075"/>
    </source>
</evidence>